<gene>
    <name evidence="2" type="ORF">EHQ58_11155</name>
</gene>
<dbReference type="InterPro" id="IPR003769">
    <property type="entry name" value="ClpS_core"/>
</dbReference>
<organism evidence="2 3">
    <name type="scientific">Leptospira ognonensis</name>
    <dbReference type="NCBI Taxonomy" id="2484945"/>
    <lineage>
        <taxon>Bacteria</taxon>
        <taxon>Pseudomonadati</taxon>
        <taxon>Spirochaetota</taxon>
        <taxon>Spirochaetia</taxon>
        <taxon>Leptospirales</taxon>
        <taxon>Leptospiraceae</taxon>
        <taxon>Leptospira</taxon>
    </lineage>
</organism>
<keyword evidence="3" id="KW-1185">Reference proteome</keyword>
<keyword evidence="2" id="KW-0378">Hydrolase</keyword>
<dbReference type="GO" id="GO:0030163">
    <property type="term" value="P:protein catabolic process"/>
    <property type="evidence" value="ECO:0007669"/>
    <property type="project" value="InterPro"/>
</dbReference>
<dbReference type="AlphaFoldDB" id="A0A4R9JZW7"/>
<keyword evidence="2" id="KW-0645">Protease</keyword>
<proteinExistence type="predicted"/>
<accession>A0A4R9JZW7</accession>
<reference evidence="2" key="1">
    <citation type="journal article" date="2019" name="PLoS Negl. Trop. Dis.">
        <title>Revisiting the worldwide diversity of Leptospira species in the environment.</title>
        <authorList>
            <person name="Vincent A.T."/>
            <person name="Schiettekatte O."/>
            <person name="Bourhy P."/>
            <person name="Veyrier F.J."/>
            <person name="Picardeau M."/>
        </authorList>
    </citation>
    <scope>NUCLEOTIDE SEQUENCE [LARGE SCALE GENOMIC DNA]</scope>
    <source>
        <strain evidence="2">201702476</strain>
    </source>
</reference>
<dbReference type="InterPro" id="IPR014719">
    <property type="entry name" value="Ribosomal_bL12_C/ClpS-like"/>
</dbReference>
<dbReference type="GO" id="GO:0006508">
    <property type="term" value="P:proteolysis"/>
    <property type="evidence" value="ECO:0007669"/>
    <property type="project" value="UniProtKB-KW"/>
</dbReference>
<dbReference type="SUPFAM" id="SSF54736">
    <property type="entry name" value="ClpS-like"/>
    <property type="match status" value="1"/>
</dbReference>
<evidence type="ECO:0000313" key="3">
    <source>
        <dbReference type="Proteomes" id="UP000297693"/>
    </source>
</evidence>
<protein>
    <submittedName>
        <fullName evidence="2">ATP-dependent Clp protease adaptor ClpS</fullName>
    </submittedName>
</protein>
<dbReference type="EMBL" id="RQGD01000034">
    <property type="protein sequence ID" value="TGL57952.1"/>
    <property type="molecule type" value="Genomic_DNA"/>
</dbReference>
<feature type="domain" description="Adaptor protein ClpS core" evidence="1">
    <location>
        <begin position="25"/>
        <end position="87"/>
    </location>
</feature>
<dbReference type="Gene3D" id="3.30.1390.10">
    <property type="match status" value="1"/>
</dbReference>
<dbReference type="GO" id="GO:0008233">
    <property type="term" value="F:peptidase activity"/>
    <property type="evidence" value="ECO:0007669"/>
    <property type="project" value="UniProtKB-KW"/>
</dbReference>
<dbReference type="Proteomes" id="UP000297693">
    <property type="component" value="Unassembled WGS sequence"/>
</dbReference>
<sequence length="96" mass="10967">MSTIGKPDFIIEELSESRLENIYFHKIILFNDAINEFSHVEDCLMKICFKTKREAKRIAIEAHNQGKAICYIGSLEECESIAEKLSKETLTVSIQA</sequence>
<dbReference type="RefSeq" id="WP_135623971.1">
    <property type="nucleotide sequence ID" value="NZ_RQGD01000034.1"/>
</dbReference>
<evidence type="ECO:0000259" key="1">
    <source>
        <dbReference type="Pfam" id="PF02617"/>
    </source>
</evidence>
<evidence type="ECO:0000313" key="2">
    <source>
        <dbReference type="EMBL" id="TGL57952.1"/>
    </source>
</evidence>
<comment type="caution">
    <text evidence="2">The sequence shown here is derived from an EMBL/GenBank/DDBJ whole genome shotgun (WGS) entry which is preliminary data.</text>
</comment>
<dbReference type="Pfam" id="PF02617">
    <property type="entry name" value="ClpS"/>
    <property type="match status" value="1"/>
</dbReference>
<name>A0A4R9JZW7_9LEPT</name>
<dbReference type="OrthoDB" id="330779at2"/>